<protein>
    <recommendedName>
        <fullName evidence="1">TIR domain-containing protein</fullName>
    </recommendedName>
</protein>
<evidence type="ECO:0000259" key="1">
    <source>
        <dbReference type="Pfam" id="PF13676"/>
    </source>
</evidence>
<dbReference type="Gene3D" id="3.40.50.10140">
    <property type="entry name" value="Toll/interleukin-1 receptor homology (TIR) domain"/>
    <property type="match status" value="1"/>
</dbReference>
<dbReference type="Pfam" id="PF13676">
    <property type="entry name" value="TIR_2"/>
    <property type="match status" value="1"/>
</dbReference>
<gene>
    <name evidence="2" type="ORF">OVA965_LOCUS26525</name>
    <name evidence="3" type="ORF">TMI583_LOCUS27270</name>
</gene>
<feature type="domain" description="TIR" evidence="1">
    <location>
        <begin position="4"/>
        <end position="113"/>
    </location>
</feature>
<proteinExistence type="predicted"/>
<dbReference type="Proteomes" id="UP000677228">
    <property type="component" value="Unassembled WGS sequence"/>
</dbReference>
<dbReference type="InterPro" id="IPR035897">
    <property type="entry name" value="Toll_tir_struct_dom_sf"/>
</dbReference>
<accession>A0A8S2EM80</accession>
<dbReference type="EMBL" id="CAJNOK010017046">
    <property type="protein sequence ID" value="CAF1256616.1"/>
    <property type="molecule type" value="Genomic_DNA"/>
</dbReference>
<comment type="caution">
    <text evidence="2">The sequence shown here is derived from an EMBL/GenBank/DDBJ whole genome shotgun (WGS) entry which is preliminary data.</text>
</comment>
<dbReference type="AlphaFoldDB" id="A0A8S2EM80"/>
<dbReference type="Proteomes" id="UP000682733">
    <property type="component" value="Unassembled WGS sequence"/>
</dbReference>
<evidence type="ECO:0000313" key="2">
    <source>
        <dbReference type="EMBL" id="CAF1256616.1"/>
    </source>
</evidence>
<name>A0A8S2EM80_9BILA</name>
<dbReference type="InterPro" id="IPR000157">
    <property type="entry name" value="TIR_dom"/>
</dbReference>
<evidence type="ECO:0000313" key="3">
    <source>
        <dbReference type="EMBL" id="CAF4063629.1"/>
    </source>
</evidence>
<dbReference type="GO" id="GO:0007165">
    <property type="term" value="P:signal transduction"/>
    <property type="evidence" value="ECO:0007669"/>
    <property type="project" value="InterPro"/>
</dbReference>
<reference evidence="2" key="1">
    <citation type="submission" date="2021-02" db="EMBL/GenBank/DDBJ databases">
        <authorList>
            <person name="Nowell W R."/>
        </authorList>
    </citation>
    <scope>NUCLEOTIDE SEQUENCE</scope>
</reference>
<evidence type="ECO:0000313" key="4">
    <source>
        <dbReference type="Proteomes" id="UP000677228"/>
    </source>
</evidence>
<dbReference type="SUPFAM" id="SSF52200">
    <property type="entry name" value="Toll/Interleukin receptor TIR domain"/>
    <property type="match status" value="1"/>
</dbReference>
<dbReference type="EMBL" id="CAJOBA010038604">
    <property type="protein sequence ID" value="CAF4063629.1"/>
    <property type="molecule type" value="Genomic_DNA"/>
</dbReference>
<organism evidence="2 4">
    <name type="scientific">Didymodactylos carnosus</name>
    <dbReference type="NCBI Taxonomy" id="1234261"/>
    <lineage>
        <taxon>Eukaryota</taxon>
        <taxon>Metazoa</taxon>
        <taxon>Spiralia</taxon>
        <taxon>Gnathifera</taxon>
        <taxon>Rotifera</taxon>
        <taxon>Eurotatoria</taxon>
        <taxon>Bdelloidea</taxon>
        <taxon>Philodinida</taxon>
        <taxon>Philodinidae</taxon>
        <taxon>Didymodactylos</taxon>
    </lineage>
</organism>
<sequence>MLLYQLDSKDTVKTIYDGLKAKSLPLWMDTPDANGRFSNLKIRLRKVKNAAAVCCFLTPVYQQSRECVNELVFAKEQGICIIPCRMCRNWKPTDWSEYCVAGLKWIDFCGAETKIDLKIQRLYDEILYHVGDVIEIG</sequence>
<dbReference type="PANTHER" id="PTHR46270">
    <property type="entry name" value="ARMADILLO-TYPE FOLD-RELATED"/>
    <property type="match status" value="1"/>
</dbReference>
<dbReference type="PANTHER" id="PTHR46270:SF2">
    <property type="entry name" value="TIR DOMAIN-CONTAINING PROTEIN"/>
    <property type="match status" value="1"/>
</dbReference>